<protein>
    <submittedName>
        <fullName evidence="1">Uncharacterized protein</fullName>
    </submittedName>
</protein>
<gene>
    <name evidence="1" type="ORF">HPB50_006713</name>
</gene>
<dbReference type="EMBL" id="CM023487">
    <property type="protein sequence ID" value="KAH6925531.1"/>
    <property type="molecule type" value="Genomic_DNA"/>
</dbReference>
<proteinExistence type="predicted"/>
<evidence type="ECO:0000313" key="1">
    <source>
        <dbReference type="EMBL" id="KAH6925531.1"/>
    </source>
</evidence>
<evidence type="ECO:0000313" key="2">
    <source>
        <dbReference type="Proteomes" id="UP000821845"/>
    </source>
</evidence>
<keyword evidence="2" id="KW-1185">Reference proteome</keyword>
<comment type="caution">
    <text evidence="1">The sequence shown here is derived from an EMBL/GenBank/DDBJ whole genome shotgun (WGS) entry which is preliminary data.</text>
</comment>
<sequence>MLVMIGVVEKYADIEDLRHTIYAVDVTLWVTSASDAHIEATVHKIGDKTPTEEKDRVLSEGVDCLLRKHGKGGGPDEKVLGLVVEHFKSRDLSLVQSDKEDKTRPHKAVYIYSDYATCTVISFAYEGKDYCTMWVKRERVLDVHQKCLEKYNEICRVGVTLFDRETCRDDDDSRDFTEGLPRLNHALQALLFSLAR</sequence>
<organism evidence="1 2">
    <name type="scientific">Hyalomma asiaticum</name>
    <name type="common">Tick</name>
    <dbReference type="NCBI Taxonomy" id="266040"/>
    <lineage>
        <taxon>Eukaryota</taxon>
        <taxon>Metazoa</taxon>
        <taxon>Ecdysozoa</taxon>
        <taxon>Arthropoda</taxon>
        <taxon>Chelicerata</taxon>
        <taxon>Arachnida</taxon>
        <taxon>Acari</taxon>
        <taxon>Parasitiformes</taxon>
        <taxon>Ixodida</taxon>
        <taxon>Ixodoidea</taxon>
        <taxon>Ixodidae</taxon>
        <taxon>Hyalomminae</taxon>
        <taxon>Hyalomma</taxon>
    </lineage>
</organism>
<accession>A0ACB7RS77</accession>
<name>A0ACB7RS77_HYAAI</name>
<reference evidence="1" key="1">
    <citation type="submission" date="2020-05" db="EMBL/GenBank/DDBJ databases">
        <title>Large-scale comparative analyses of tick genomes elucidate their genetic diversity and vector capacities.</title>
        <authorList>
            <person name="Jia N."/>
            <person name="Wang J."/>
            <person name="Shi W."/>
            <person name="Du L."/>
            <person name="Sun Y."/>
            <person name="Zhan W."/>
            <person name="Jiang J."/>
            <person name="Wang Q."/>
            <person name="Zhang B."/>
            <person name="Ji P."/>
            <person name="Sakyi L.B."/>
            <person name="Cui X."/>
            <person name="Yuan T."/>
            <person name="Jiang B."/>
            <person name="Yang W."/>
            <person name="Lam T.T.-Y."/>
            <person name="Chang Q."/>
            <person name="Ding S."/>
            <person name="Wang X."/>
            <person name="Zhu J."/>
            <person name="Ruan X."/>
            <person name="Zhao L."/>
            <person name="Wei J."/>
            <person name="Que T."/>
            <person name="Du C."/>
            <person name="Cheng J."/>
            <person name="Dai P."/>
            <person name="Han X."/>
            <person name="Huang E."/>
            <person name="Gao Y."/>
            <person name="Liu J."/>
            <person name="Shao H."/>
            <person name="Ye R."/>
            <person name="Li L."/>
            <person name="Wei W."/>
            <person name="Wang X."/>
            <person name="Wang C."/>
            <person name="Yang T."/>
            <person name="Huo Q."/>
            <person name="Li W."/>
            <person name="Guo W."/>
            <person name="Chen H."/>
            <person name="Zhou L."/>
            <person name="Ni X."/>
            <person name="Tian J."/>
            <person name="Zhou Y."/>
            <person name="Sheng Y."/>
            <person name="Liu T."/>
            <person name="Pan Y."/>
            <person name="Xia L."/>
            <person name="Li J."/>
            <person name="Zhao F."/>
            <person name="Cao W."/>
        </authorList>
    </citation>
    <scope>NUCLEOTIDE SEQUENCE</scope>
    <source>
        <strain evidence="1">Hyas-2018</strain>
    </source>
</reference>
<dbReference type="Proteomes" id="UP000821845">
    <property type="component" value="Chromosome 7"/>
</dbReference>